<evidence type="ECO:0000313" key="1">
    <source>
        <dbReference type="EMBL" id="KAI5672330.1"/>
    </source>
</evidence>
<name>A0ACC0BI72_CATRO</name>
<proteinExistence type="predicted"/>
<dbReference type="Proteomes" id="UP001060085">
    <property type="component" value="Linkage Group LG03"/>
</dbReference>
<reference evidence="2" key="1">
    <citation type="journal article" date="2023" name="Nat. Plants">
        <title>Single-cell RNA sequencing provides a high-resolution roadmap for understanding the multicellular compartmentation of specialized metabolism.</title>
        <authorList>
            <person name="Sun S."/>
            <person name="Shen X."/>
            <person name="Li Y."/>
            <person name="Li Y."/>
            <person name="Wang S."/>
            <person name="Li R."/>
            <person name="Zhang H."/>
            <person name="Shen G."/>
            <person name="Guo B."/>
            <person name="Wei J."/>
            <person name="Xu J."/>
            <person name="St-Pierre B."/>
            <person name="Chen S."/>
            <person name="Sun C."/>
        </authorList>
    </citation>
    <scope>NUCLEOTIDE SEQUENCE [LARGE SCALE GENOMIC DNA]</scope>
</reference>
<comment type="caution">
    <text evidence="1">The sequence shown here is derived from an EMBL/GenBank/DDBJ whole genome shotgun (WGS) entry which is preliminary data.</text>
</comment>
<gene>
    <name evidence="1" type="ORF">M9H77_12694</name>
</gene>
<sequence>MVRPSGRRGDDDLGPVRDRIGRVEGRTVTASSKGVRGRHSIFDLPATPTHLAPGFHHGTGEPRSSTQPPVVPFRSRLPFQPHLSHTPVSYEPYGSAQSSSHLPDTDSSCRAHGYFHAEYGVSSSVPYVPRHADMIWKGLTSSFMSVMSKIAGSRNKRPKVAREVPALTLKMKKVKASDWEQAGPAEGDPVDPELIPSYGGYVAGPIWRGQVHFFMLKLHVIIIVIIL</sequence>
<keyword evidence="2" id="KW-1185">Reference proteome</keyword>
<accession>A0ACC0BI72</accession>
<evidence type="ECO:0000313" key="2">
    <source>
        <dbReference type="Proteomes" id="UP001060085"/>
    </source>
</evidence>
<organism evidence="1 2">
    <name type="scientific">Catharanthus roseus</name>
    <name type="common">Madagascar periwinkle</name>
    <name type="synonym">Vinca rosea</name>
    <dbReference type="NCBI Taxonomy" id="4058"/>
    <lineage>
        <taxon>Eukaryota</taxon>
        <taxon>Viridiplantae</taxon>
        <taxon>Streptophyta</taxon>
        <taxon>Embryophyta</taxon>
        <taxon>Tracheophyta</taxon>
        <taxon>Spermatophyta</taxon>
        <taxon>Magnoliopsida</taxon>
        <taxon>eudicotyledons</taxon>
        <taxon>Gunneridae</taxon>
        <taxon>Pentapetalae</taxon>
        <taxon>asterids</taxon>
        <taxon>lamiids</taxon>
        <taxon>Gentianales</taxon>
        <taxon>Apocynaceae</taxon>
        <taxon>Rauvolfioideae</taxon>
        <taxon>Vinceae</taxon>
        <taxon>Catharanthinae</taxon>
        <taxon>Catharanthus</taxon>
    </lineage>
</organism>
<dbReference type="EMBL" id="CM044703">
    <property type="protein sequence ID" value="KAI5672330.1"/>
    <property type="molecule type" value="Genomic_DNA"/>
</dbReference>
<protein>
    <submittedName>
        <fullName evidence="1">Uncharacterized protein</fullName>
    </submittedName>
</protein>